<protein>
    <submittedName>
        <fullName evidence="1">Formin-like protein 3</fullName>
    </submittedName>
</protein>
<accession>A0AAD9F020</accession>
<dbReference type="AlphaFoldDB" id="A0AAD9F020"/>
<dbReference type="EMBL" id="JASDAP010000023">
    <property type="protein sequence ID" value="KAK1883386.1"/>
    <property type="molecule type" value="Genomic_DNA"/>
</dbReference>
<name>A0AAD9F020_DISEL</name>
<feature type="non-terminal residue" evidence="1">
    <location>
        <position position="1"/>
    </location>
</feature>
<organism evidence="1 2">
    <name type="scientific">Dissostichus eleginoides</name>
    <name type="common">Patagonian toothfish</name>
    <name type="synonym">Dissostichus amissus</name>
    <dbReference type="NCBI Taxonomy" id="100907"/>
    <lineage>
        <taxon>Eukaryota</taxon>
        <taxon>Metazoa</taxon>
        <taxon>Chordata</taxon>
        <taxon>Craniata</taxon>
        <taxon>Vertebrata</taxon>
        <taxon>Euteleostomi</taxon>
        <taxon>Actinopterygii</taxon>
        <taxon>Neopterygii</taxon>
        <taxon>Teleostei</taxon>
        <taxon>Neoteleostei</taxon>
        <taxon>Acanthomorphata</taxon>
        <taxon>Eupercaria</taxon>
        <taxon>Perciformes</taxon>
        <taxon>Notothenioidei</taxon>
        <taxon>Nototheniidae</taxon>
        <taxon>Dissostichus</taxon>
    </lineage>
</organism>
<keyword evidence="2" id="KW-1185">Reference proteome</keyword>
<sequence>VQDVVETKQTPPGRSVTDDELKQEIEDMIKSIQEADFNPLPAEIVETLLPVPPERQTAEFLRNYDFLENPWDANPFNFSQYDLDLSA</sequence>
<comment type="caution">
    <text evidence="1">The sequence shown here is derived from an EMBL/GenBank/DDBJ whole genome shotgun (WGS) entry which is preliminary data.</text>
</comment>
<dbReference type="Proteomes" id="UP001228049">
    <property type="component" value="Unassembled WGS sequence"/>
</dbReference>
<proteinExistence type="predicted"/>
<evidence type="ECO:0000313" key="2">
    <source>
        <dbReference type="Proteomes" id="UP001228049"/>
    </source>
</evidence>
<evidence type="ECO:0000313" key="1">
    <source>
        <dbReference type="EMBL" id="KAK1883386.1"/>
    </source>
</evidence>
<feature type="non-terminal residue" evidence="1">
    <location>
        <position position="87"/>
    </location>
</feature>
<reference evidence="1" key="1">
    <citation type="submission" date="2023-04" db="EMBL/GenBank/DDBJ databases">
        <title>Chromosome-level genome of Chaenocephalus aceratus.</title>
        <authorList>
            <person name="Park H."/>
        </authorList>
    </citation>
    <scope>NUCLEOTIDE SEQUENCE</scope>
    <source>
        <strain evidence="1">DE</strain>
        <tissue evidence="1">Muscle</tissue>
    </source>
</reference>
<gene>
    <name evidence="1" type="ORF">KUDE01_024160</name>
</gene>